<dbReference type="GO" id="GO:0003824">
    <property type="term" value="F:catalytic activity"/>
    <property type="evidence" value="ECO:0007669"/>
    <property type="project" value="InterPro"/>
</dbReference>
<dbReference type="Pfam" id="PF09330">
    <property type="entry name" value="Lact-deh-memb"/>
    <property type="match status" value="1"/>
</dbReference>
<dbReference type="GO" id="GO:0050660">
    <property type="term" value="F:flavin adenine dinucleotide binding"/>
    <property type="evidence" value="ECO:0007669"/>
    <property type="project" value="InterPro"/>
</dbReference>
<keyword evidence="2" id="KW-0274">FAD</keyword>
<proteinExistence type="predicted"/>
<accession>A0A1I4D5B6</accession>
<gene>
    <name evidence="4" type="ORF">SAMN05444581_1403</name>
</gene>
<dbReference type="SUPFAM" id="SSF55103">
    <property type="entry name" value="FAD-linked oxidases, C-terminal domain"/>
    <property type="match status" value="1"/>
</dbReference>
<protein>
    <submittedName>
        <fullName evidence="4">D-lactate dehydrogenase</fullName>
    </submittedName>
</protein>
<organism evidence="4 5">
    <name type="scientific">Methylocapsa palsarum</name>
    <dbReference type="NCBI Taxonomy" id="1612308"/>
    <lineage>
        <taxon>Bacteria</taxon>
        <taxon>Pseudomonadati</taxon>
        <taxon>Pseudomonadota</taxon>
        <taxon>Alphaproteobacteria</taxon>
        <taxon>Hyphomicrobiales</taxon>
        <taxon>Beijerinckiaceae</taxon>
        <taxon>Methylocapsa</taxon>
    </lineage>
</organism>
<evidence type="ECO:0000256" key="1">
    <source>
        <dbReference type="ARBA" id="ARBA00022630"/>
    </source>
</evidence>
<feature type="domain" description="D-lactate dehydrogenase membrane binding C-terminal" evidence="3">
    <location>
        <begin position="1"/>
        <end position="95"/>
    </location>
</feature>
<dbReference type="AlphaFoldDB" id="A0A1I4D5B6"/>
<dbReference type="Gene3D" id="3.30.1370.20">
    <property type="entry name" value="D-lactate dehydrogenase, cap domain, subdomain 2"/>
    <property type="match status" value="1"/>
</dbReference>
<evidence type="ECO:0000256" key="2">
    <source>
        <dbReference type="ARBA" id="ARBA00022827"/>
    </source>
</evidence>
<dbReference type="EMBL" id="FOSN01000040">
    <property type="protein sequence ID" value="SFK88712.1"/>
    <property type="molecule type" value="Genomic_DNA"/>
</dbReference>
<keyword evidence="5" id="KW-1185">Reference proteome</keyword>
<dbReference type="InterPro" id="IPR015409">
    <property type="entry name" value="Lactate_DH_C"/>
</dbReference>
<sequence length="111" mass="12797">MPPDIEKSLIHKLYCGHFFCHVFPQDYIVAKGADCQQIEERMWELLDRRGAEYPAEHNVVHLYHAKPALVSHYKTLDLCNALNPGIGRTTKYEHWKPMKEASGASELRCDS</sequence>
<name>A0A1I4D5B6_9HYPH</name>
<dbReference type="InterPro" id="IPR016164">
    <property type="entry name" value="FAD-linked_Oxase-like_C"/>
</dbReference>
<reference evidence="4 5" key="1">
    <citation type="submission" date="2016-10" db="EMBL/GenBank/DDBJ databases">
        <authorList>
            <person name="de Groot N.N."/>
        </authorList>
    </citation>
    <scope>NUCLEOTIDE SEQUENCE [LARGE SCALE GENOMIC DNA]</scope>
    <source>
        <strain evidence="4 5">NE2</strain>
    </source>
</reference>
<evidence type="ECO:0000313" key="5">
    <source>
        <dbReference type="Proteomes" id="UP000198755"/>
    </source>
</evidence>
<dbReference type="Proteomes" id="UP000198755">
    <property type="component" value="Unassembled WGS sequence"/>
</dbReference>
<keyword evidence="1" id="KW-0285">Flavoprotein</keyword>
<dbReference type="OrthoDB" id="9772552at2"/>
<dbReference type="STRING" id="1612308.SAMN05444581_1403"/>
<evidence type="ECO:0000259" key="3">
    <source>
        <dbReference type="Pfam" id="PF09330"/>
    </source>
</evidence>
<dbReference type="RefSeq" id="WP_091686726.1">
    <property type="nucleotide sequence ID" value="NZ_FOSN01000040.1"/>
</dbReference>
<dbReference type="GO" id="GO:0006089">
    <property type="term" value="P:lactate metabolic process"/>
    <property type="evidence" value="ECO:0007669"/>
    <property type="project" value="InterPro"/>
</dbReference>
<dbReference type="InterPro" id="IPR016173">
    <property type="entry name" value="D-lactate_DH_C-sub2"/>
</dbReference>
<dbReference type="GO" id="GO:0055085">
    <property type="term" value="P:transmembrane transport"/>
    <property type="evidence" value="ECO:0007669"/>
    <property type="project" value="InterPro"/>
</dbReference>
<evidence type="ECO:0000313" key="4">
    <source>
        <dbReference type="EMBL" id="SFK88712.1"/>
    </source>
</evidence>